<evidence type="ECO:0000313" key="1">
    <source>
        <dbReference type="EMBL" id="SFJ09859.1"/>
    </source>
</evidence>
<gene>
    <name evidence="1" type="ORF">SAMN05444682_107237</name>
</gene>
<dbReference type="RefSeq" id="WP_090628266.1">
    <property type="nucleotide sequence ID" value="NZ_FOQO01000007.1"/>
</dbReference>
<accession>A0A1I3NKZ8</accession>
<protein>
    <submittedName>
        <fullName evidence="1">Uncharacterized protein</fullName>
    </submittedName>
</protein>
<proteinExistence type="predicted"/>
<name>A0A1I3NKZ8_9SPHI</name>
<dbReference type="EMBL" id="FOQO01000007">
    <property type="protein sequence ID" value="SFJ09859.1"/>
    <property type="molecule type" value="Genomic_DNA"/>
</dbReference>
<dbReference type="AlphaFoldDB" id="A0A1I3NKZ8"/>
<dbReference type="Proteomes" id="UP000198670">
    <property type="component" value="Unassembled WGS sequence"/>
</dbReference>
<sequence length="113" mass="13082">MIELALLFIVIIGLLWIVVQELQHFFETYSSLDENIYATDFENKLKKLKAITSWQEANKEINSVIAKRLAEMEQKIPVSQTQNEDPEMLASAFKQVLHSSLNLLKGTEYHSER</sequence>
<evidence type="ECO:0000313" key="2">
    <source>
        <dbReference type="Proteomes" id="UP000198670"/>
    </source>
</evidence>
<dbReference type="OrthoDB" id="10001241at2"/>
<reference evidence="1 2" key="1">
    <citation type="submission" date="2016-10" db="EMBL/GenBank/DDBJ databases">
        <authorList>
            <person name="de Groot N.N."/>
        </authorList>
    </citation>
    <scope>NUCLEOTIDE SEQUENCE [LARGE SCALE GENOMIC DNA]</scope>
    <source>
        <strain evidence="1 2">RK1</strain>
    </source>
</reference>
<organism evidence="1 2">
    <name type="scientific">Parapedobacter indicus</name>
    <dbReference type="NCBI Taxonomy" id="1477437"/>
    <lineage>
        <taxon>Bacteria</taxon>
        <taxon>Pseudomonadati</taxon>
        <taxon>Bacteroidota</taxon>
        <taxon>Sphingobacteriia</taxon>
        <taxon>Sphingobacteriales</taxon>
        <taxon>Sphingobacteriaceae</taxon>
        <taxon>Parapedobacter</taxon>
    </lineage>
</organism>
<keyword evidence="2" id="KW-1185">Reference proteome</keyword>
<dbReference type="STRING" id="1477437.SAMN05444682_107237"/>